<protein>
    <submittedName>
        <fullName evidence="2">Uncharacterized protein</fullName>
    </submittedName>
</protein>
<dbReference type="AlphaFoldDB" id="A0A6G0QF71"/>
<gene>
    <name evidence="2" type="ORF">PF008_g27382</name>
</gene>
<evidence type="ECO:0000256" key="1">
    <source>
        <dbReference type="SAM" id="MobiDB-lite"/>
    </source>
</evidence>
<name>A0A6G0QF71_9STRA</name>
<accession>A0A6G0QF71</accession>
<dbReference type="EMBL" id="QXFY01003615">
    <property type="protein sequence ID" value="KAE9283519.1"/>
    <property type="molecule type" value="Genomic_DNA"/>
</dbReference>
<reference evidence="2 3" key="1">
    <citation type="submission" date="2018-09" db="EMBL/GenBank/DDBJ databases">
        <title>Genomic investigation of the strawberry pathogen Phytophthora fragariae indicates pathogenicity is determined by transcriptional variation in three key races.</title>
        <authorList>
            <person name="Adams T.M."/>
            <person name="Armitage A.D."/>
            <person name="Sobczyk M.K."/>
            <person name="Bates H.J."/>
            <person name="Dunwell J.M."/>
            <person name="Nellist C.F."/>
            <person name="Harrison R.J."/>
        </authorList>
    </citation>
    <scope>NUCLEOTIDE SEQUENCE [LARGE SCALE GENOMIC DNA]</scope>
    <source>
        <strain evidence="2 3">NOV-77</strain>
    </source>
</reference>
<comment type="caution">
    <text evidence="2">The sequence shown here is derived from an EMBL/GenBank/DDBJ whole genome shotgun (WGS) entry which is preliminary data.</text>
</comment>
<dbReference type="Gene3D" id="1.25.40.20">
    <property type="entry name" value="Ankyrin repeat-containing domain"/>
    <property type="match status" value="1"/>
</dbReference>
<feature type="region of interest" description="Disordered" evidence="1">
    <location>
        <begin position="92"/>
        <end position="111"/>
    </location>
</feature>
<dbReference type="InterPro" id="IPR036770">
    <property type="entry name" value="Ankyrin_rpt-contain_sf"/>
</dbReference>
<feature type="compositionally biased region" description="Acidic residues" evidence="1">
    <location>
        <begin position="95"/>
        <end position="110"/>
    </location>
</feature>
<evidence type="ECO:0000313" key="2">
    <source>
        <dbReference type="EMBL" id="KAE9283519.1"/>
    </source>
</evidence>
<organism evidence="2 3">
    <name type="scientific">Phytophthora fragariae</name>
    <dbReference type="NCBI Taxonomy" id="53985"/>
    <lineage>
        <taxon>Eukaryota</taxon>
        <taxon>Sar</taxon>
        <taxon>Stramenopiles</taxon>
        <taxon>Oomycota</taxon>
        <taxon>Peronosporomycetes</taxon>
        <taxon>Peronosporales</taxon>
        <taxon>Peronosporaceae</taxon>
        <taxon>Phytophthora</taxon>
    </lineage>
</organism>
<dbReference type="Proteomes" id="UP000486351">
    <property type="component" value="Unassembled WGS sequence"/>
</dbReference>
<sequence>MPEHAVSGFSRLKDVRFPDEISALGHILELIDEMLMTREEAVVKAAGTNQLEWLEYLFGEYDGDYVDAVTSAAAKGYVEVVIRIIQGINRHESESESDSDSDSDSDDLESVSDKARPLLKKAIVTAARNGQLNIITVFLPQLGSGRGEKMRELYTTTWEVLDEGAAHGHLNVVAHVVDFATQWGYIEEYTPSFEGDALLLAISGGHGHVAKFLLQECLIEWNAQDALDEAVHSQQNELVEWIPVCALQFSGGKNSGLCTE</sequence>
<dbReference type="PANTHER" id="PTHR46586">
    <property type="entry name" value="ANKYRIN REPEAT-CONTAINING PROTEIN"/>
    <property type="match status" value="1"/>
</dbReference>
<proteinExistence type="predicted"/>
<evidence type="ECO:0000313" key="3">
    <source>
        <dbReference type="Proteomes" id="UP000486351"/>
    </source>
</evidence>
<dbReference type="SUPFAM" id="SSF48403">
    <property type="entry name" value="Ankyrin repeat"/>
    <property type="match status" value="1"/>
</dbReference>
<dbReference type="PANTHER" id="PTHR46586:SF3">
    <property type="entry name" value="ANKYRIN REPEAT-CONTAINING PROTEIN"/>
    <property type="match status" value="1"/>
</dbReference>
<dbReference type="InterPro" id="IPR052050">
    <property type="entry name" value="SecEffector_AnkRepeat"/>
</dbReference>